<protein>
    <recommendedName>
        <fullName evidence="4">Type IV secretion system protein DotC</fullName>
    </recommendedName>
</protein>
<dbReference type="EMBL" id="CAJZAG010000012">
    <property type="protein sequence ID" value="CAG9184262.1"/>
    <property type="molecule type" value="Genomic_DNA"/>
</dbReference>
<dbReference type="Pfam" id="PF16932">
    <property type="entry name" value="T4SS_TraI"/>
    <property type="match status" value="1"/>
</dbReference>
<feature type="region of interest" description="Disordered" evidence="1">
    <location>
        <begin position="247"/>
        <end position="269"/>
    </location>
</feature>
<name>A0ABM8XV62_9BURK</name>
<evidence type="ECO:0008006" key="4">
    <source>
        <dbReference type="Google" id="ProtNLM"/>
    </source>
</evidence>
<accession>A0ABM8XV62</accession>
<evidence type="ECO:0000256" key="1">
    <source>
        <dbReference type="SAM" id="MobiDB-lite"/>
    </source>
</evidence>
<gene>
    <name evidence="2" type="ORF">LMG32289_05571</name>
</gene>
<sequence>MAMDLGSLEALQNLNQPAIERKASESGEGGRGTRLDALRNAGLSLGARGALLARTKVINAALKQAERSLDTTYNFQPLMIEGRVVPPVLTETRDVYTQDSDRTVMFSGVRYKMESAPRFTSRVPTWREYLYLEPGELNATNLKLLPRDSAEQQIWKQAVADGWQDGLKQADDILDANAKRLNRDYTGMVRYRMLALSNQISLPVVAQSLMPINSNGDTMTIDEQLLRITRTPSFNPNMSQWEALGQEVGQLQRPAEETAPAPRRLPETR</sequence>
<dbReference type="RefSeq" id="WP_223994230.1">
    <property type="nucleotide sequence ID" value="NZ_CAJZAG010000012.1"/>
</dbReference>
<dbReference type="Proteomes" id="UP000706525">
    <property type="component" value="Unassembled WGS sequence"/>
</dbReference>
<evidence type="ECO:0000313" key="3">
    <source>
        <dbReference type="Proteomes" id="UP000706525"/>
    </source>
</evidence>
<organism evidence="2 3">
    <name type="scientific">Cupriavidus pampae</name>
    <dbReference type="NCBI Taxonomy" id="659251"/>
    <lineage>
        <taxon>Bacteria</taxon>
        <taxon>Pseudomonadati</taxon>
        <taxon>Pseudomonadota</taxon>
        <taxon>Betaproteobacteria</taxon>
        <taxon>Burkholderiales</taxon>
        <taxon>Burkholderiaceae</taxon>
        <taxon>Cupriavidus</taxon>
    </lineage>
</organism>
<proteinExistence type="predicted"/>
<evidence type="ECO:0000313" key="2">
    <source>
        <dbReference type="EMBL" id="CAG9184262.1"/>
    </source>
</evidence>
<comment type="caution">
    <text evidence="2">The sequence shown here is derived from an EMBL/GenBank/DDBJ whole genome shotgun (WGS) entry which is preliminary data.</text>
</comment>
<keyword evidence="3" id="KW-1185">Reference proteome</keyword>
<reference evidence="2 3" key="1">
    <citation type="submission" date="2021-08" db="EMBL/GenBank/DDBJ databases">
        <authorList>
            <person name="Peeters C."/>
        </authorList>
    </citation>
    <scope>NUCLEOTIDE SEQUENCE [LARGE SCALE GENOMIC DNA]</scope>
    <source>
        <strain evidence="2 3">LMG 32289</strain>
    </source>
</reference>
<dbReference type="InterPro" id="IPR031618">
    <property type="entry name" value="T4SS_TraI"/>
</dbReference>